<evidence type="ECO:0000256" key="13">
    <source>
        <dbReference type="SAM" id="Phobius"/>
    </source>
</evidence>
<accession>A0A5S9NK59</accession>
<evidence type="ECO:0000256" key="8">
    <source>
        <dbReference type="ARBA" id="ARBA00022989"/>
    </source>
</evidence>
<keyword evidence="4 13" id="KW-0812">Transmembrane</keyword>
<evidence type="ECO:0000256" key="11">
    <source>
        <dbReference type="ARBA" id="ARBA00023014"/>
    </source>
</evidence>
<dbReference type="Pfam" id="PF01794">
    <property type="entry name" value="Ferric_reduct"/>
    <property type="match status" value="1"/>
</dbReference>
<keyword evidence="3" id="KW-0285">Flavoprotein</keyword>
<keyword evidence="16" id="KW-1185">Reference proteome</keyword>
<evidence type="ECO:0000256" key="2">
    <source>
        <dbReference type="ARBA" id="ARBA00004141"/>
    </source>
</evidence>
<reference evidence="15 16" key="1">
    <citation type="submission" date="2019-12" db="EMBL/GenBank/DDBJ databases">
        <authorList>
            <person name="Reyes-Prieto M."/>
        </authorList>
    </citation>
    <scope>NUCLEOTIDE SEQUENCE [LARGE SCALE GENOMIC DNA]</scope>
    <source>
        <strain evidence="15">HF14-78462</strain>
    </source>
</reference>
<comment type="cofactor">
    <cofactor evidence="1">
        <name>FAD</name>
        <dbReference type="ChEBI" id="CHEBI:57692"/>
    </cofactor>
</comment>
<dbReference type="RefSeq" id="WP_244616616.1">
    <property type="nucleotide sequence ID" value="NZ_CACSAS010000001.1"/>
</dbReference>
<dbReference type="PANTHER" id="PTHR47354:SF8">
    <property type="entry name" value="1,2-PHENYLACETYL-COA EPOXIDASE, SUBUNIT E"/>
    <property type="match status" value="1"/>
</dbReference>
<comment type="subcellular location">
    <subcellularLocation>
        <location evidence="2">Membrane</location>
        <topology evidence="2">Multi-pass membrane protein</topology>
    </subcellularLocation>
</comment>
<evidence type="ECO:0000256" key="3">
    <source>
        <dbReference type="ARBA" id="ARBA00022630"/>
    </source>
</evidence>
<organism evidence="15 16">
    <name type="scientific">Starkeya nomas</name>
    <dbReference type="NCBI Taxonomy" id="2666134"/>
    <lineage>
        <taxon>Bacteria</taxon>
        <taxon>Pseudomonadati</taxon>
        <taxon>Pseudomonadota</taxon>
        <taxon>Alphaproteobacteria</taxon>
        <taxon>Hyphomicrobiales</taxon>
        <taxon>Xanthobacteraceae</taxon>
        <taxon>Starkeya</taxon>
    </lineage>
</organism>
<dbReference type="InterPro" id="IPR039261">
    <property type="entry name" value="FNR_nucleotide-bd"/>
</dbReference>
<dbReference type="Gene3D" id="3.40.50.80">
    <property type="entry name" value="Nucleotide-binding domain of ferredoxin-NADP reductase (FNR) module"/>
    <property type="match status" value="1"/>
</dbReference>
<evidence type="ECO:0000256" key="6">
    <source>
        <dbReference type="ARBA" id="ARBA00022723"/>
    </source>
</evidence>
<keyword evidence="6" id="KW-0479">Metal-binding</keyword>
<keyword evidence="5" id="KW-0001">2Fe-2S</keyword>
<feature type="domain" description="FAD-binding FR-type" evidence="14">
    <location>
        <begin position="210"/>
        <end position="320"/>
    </location>
</feature>
<dbReference type="SUPFAM" id="SSF63380">
    <property type="entry name" value="Riboflavin synthase domain-like"/>
    <property type="match status" value="1"/>
</dbReference>
<evidence type="ECO:0000256" key="12">
    <source>
        <dbReference type="ARBA" id="ARBA00023136"/>
    </source>
</evidence>
<dbReference type="GO" id="GO:0008941">
    <property type="term" value="F:nitric oxide dioxygenase NAD(P)H activity"/>
    <property type="evidence" value="ECO:0007669"/>
    <property type="project" value="UniProtKB-EC"/>
</dbReference>
<dbReference type="InterPro" id="IPR017938">
    <property type="entry name" value="Riboflavin_synthase-like_b-brl"/>
</dbReference>
<dbReference type="InterPro" id="IPR013130">
    <property type="entry name" value="Fe3_Rdtase_TM_dom"/>
</dbReference>
<dbReference type="GO" id="GO:0050660">
    <property type="term" value="F:flavin adenine dinucleotide binding"/>
    <property type="evidence" value="ECO:0007669"/>
    <property type="project" value="TreeGrafter"/>
</dbReference>
<evidence type="ECO:0000256" key="4">
    <source>
        <dbReference type="ARBA" id="ARBA00022692"/>
    </source>
</evidence>
<protein>
    <submittedName>
        <fullName evidence="15">Flavohemoprotein</fullName>
        <ecNumber evidence="15">1.14.12.17</ecNumber>
    </submittedName>
</protein>
<feature type="transmembrane region" description="Helical" evidence="13">
    <location>
        <begin position="196"/>
        <end position="215"/>
    </location>
</feature>
<dbReference type="GO" id="GO:0046872">
    <property type="term" value="F:metal ion binding"/>
    <property type="evidence" value="ECO:0007669"/>
    <property type="project" value="UniProtKB-KW"/>
</dbReference>
<dbReference type="InterPro" id="IPR050415">
    <property type="entry name" value="MRET"/>
</dbReference>
<dbReference type="GO" id="GO:0016020">
    <property type="term" value="C:membrane"/>
    <property type="evidence" value="ECO:0007669"/>
    <property type="project" value="UniProtKB-SubCell"/>
</dbReference>
<dbReference type="Proteomes" id="UP000433050">
    <property type="component" value="Unassembled WGS sequence"/>
</dbReference>
<evidence type="ECO:0000256" key="5">
    <source>
        <dbReference type="ARBA" id="ARBA00022714"/>
    </source>
</evidence>
<feature type="transmembrane region" description="Helical" evidence="13">
    <location>
        <begin position="78"/>
        <end position="96"/>
    </location>
</feature>
<keyword evidence="8 13" id="KW-1133">Transmembrane helix</keyword>
<dbReference type="PRINTS" id="PR00409">
    <property type="entry name" value="PHDIOXRDTASE"/>
</dbReference>
<sequence length="448" mass="49283">MTRANNRLFWGFWIVLGLFWLALNPGIFAAGNFFALRGQMVQLSGVVAMAAMSVAMVLSLRPRWPEARLGGLDKMYRLHKWLGIGALGLAVFHWLWSQGPKWAVGFGLLERPSRGPRPEITDPDHQFLLDLRGTAEGLGEWAFYTVVALLLIALIKLIPYHVFRYSHRLVPVAYLVLAFHAVVLLDYGMWTTPLGPVMAILLLAGCYAALVSLAGRIGAGRRIAGEIAALRHYPGVRSLEAVVKLGPGWRGHAAGQFAFATSNAFEGAHPYTIASAWNPAAPSVTFIAKELGDHTTGLVDRLKVGQKITVEGPYGCFTFEDGLPHQIWVGAGIGITPFVARLKELAALEPGAVRPEIDLFHTTREVDEAALERLARDAQAANVRLHLLIDARHGRLTGKRIRETVPNWREASLWFCGPSGFGAALRADFAAHDMPVEGRFHQELFELR</sequence>
<dbReference type="AlphaFoldDB" id="A0A5S9NK59"/>
<dbReference type="CDD" id="cd06198">
    <property type="entry name" value="FNR_like_3"/>
    <property type="match status" value="1"/>
</dbReference>
<feature type="transmembrane region" description="Helical" evidence="13">
    <location>
        <begin position="39"/>
        <end position="58"/>
    </location>
</feature>
<evidence type="ECO:0000313" key="15">
    <source>
        <dbReference type="EMBL" id="CAA0090553.1"/>
    </source>
</evidence>
<keyword evidence="7" id="KW-0274">FAD</keyword>
<dbReference type="PROSITE" id="PS51384">
    <property type="entry name" value="FAD_FR"/>
    <property type="match status" value="1"/>
</dbReference>
<proteinExistence type="predicted"/>
<dbReference type="GO" id="GO:0051537">
    <property type="term" value="F:2 iron, 2 sulfur cluster binding"/>
    <property type="evidence" value="ECO:0007669"/>
    <property type="project" value="UniProtKB-KW"/>
</dbReference>
<keyword evidence="10" id="KW-0408">Iron</keyword>
<evidence type="ECO:0000313" key="16">
    <source>
        <dbReference type="Proteomes" id="UP000433050"/>
    </source>
</evidence>
<keyword evidence="11" id="KW-0411">Iron-sulfur</keyword>
<keyword evidence="12 13" id="KW-0472">Membrane</keyword>
<feature type="transmembrane region" description="Helical" evidence="13">
    <location>
        <begin position="172"/>
        <end position="190"/>
    </location>
</feature>
<gene>
    <name evidence="15" type="primary">hmp_2</name>
    <name evidence="15" type="ORF">STARVERO_01188</name>
</gene>
<dbReference type="EC" id="1.14.12.17" evidence="15"/>
<dbReference type="PANTHER" id="PTHR47354">
    <property type="entry name" value="NADH OXIDOREDUCTASE HCR"/>
    <property type="match status" value="1"/>
</dbReference>
<evidence type="ECO:0000256" key="10">
    <source>
        <dbReference type="ARBA" id="ARBA00023004"/>
    </source>
</evidence>
<dbReference type="SUPFAM" id="SSF52343">
    <property type="entry name" value="Ferredoxin reductase-like, C-terminal NADP-linked domain"/>
    <property type="match status" value="1"/>
</dbReference>
<evidence type="ECO:0000259" key="14">
    <source>
        <dbReference type="PROSITE" id="PS51384"/>
    </source>
</evidence>
<dbReference type="InterPro" id="IPR017927">
    <property type="entry name" value="FAD-bd_FR_type"/>
</dbReference>
<evidence type="ECO:0000256" key="1">
    <source>
        <dbReference type="ARBA" id="ARBA00001974"/>
    </source>
</evidence>
<feature type="transmembrane region" description="Helical" evidence="13">
    <location>
        <begin position="141"/>
        <end position="160"/>
    </location>
</feature>
<dbReference type="Gene3D" id="2.40.30.10">
    <property type="entry name" value="Translation factors"/>
    <property type="match status" value="1"/>
</dbReference>
<keyword evidence="9 15" id="KW-0560">Oxidoreductase</keyword>
<name>A0A5S9NK59_9HYPH</name>
<dbReference type="EMBL" id="CACSAS010000001">
    <property type="protein sequence ID" value="CAA0090553.1"/>
    <property type="molecule type" value="Genomic_DNA"/>
</dbReference>
<evidence type="ECO:0000256" key="9">
    <source>
        <dbReference type="ARBA" id="ARBA00023002"/>
    </source>
</evidence>
<evidence type="ECO:0000256" key="7">
    <source>
        <dbReference type="ARBA" id="ARBA00022827"/>
    </source>
</evidence>